<dbReference type="PROSITE" id="PS50262">
    <property type="entry name" value="G_PROTEIN_RECEP_F1_2"/>
    <property type="match status" value="1"/>
</dbReference>
<proteinExistence type="inferred from homology"/>
<evidence type="ECO:0000313" key="13">
    <source>
        <dbReference type="Proteomes" id="UP000250572"/>
    </source>
</evidence>
<dbReference type="PRINTS" id="PR00237">
    <property type="entry name" value="GPCRRHODOPSN"/>
</dbReference>
<comment type="subcellular location">
    <subcellularLocation>
        <location evidence="1">Membrane</location>
        <topology evidence="1">Multi-pass membrane protein</topology>
    </subcellularLocation>
</comment>
<evidence type="ECO:0000259" key="11">
    <source>
        <dbReference type="PROSITE" id="PS50262"/>
    </source>
</evidence>
<feature type="domain" description="G-protein coupled receptors family 1 profile" evidence="11">
    <location>
        <begin position="94"/>
        <end position="350"/>
    </location>
</feature>
<feature type="transmembrane region" description="Helical" evidence="10">
    <location>
        <begin position="196"/>
        <end position="216"/>
    </location>
</feature>
<evidence type="ECO:0000256" key="6">
    <source>
        <dbReference type="ARBA" id="ARBA00023170"/>
    </source>
</evidence>
<feature type="transmembrane region" description="Helical" evidence="10">
    <location>
        <begin position="116"/>
        <end position="136"/>
    </location>
</feature>
<dbReference type="PANTHER" id="PTHR46048">
    <property type="entry name" value="HYDROXYCARBOXYLIC ACID RECEPTOR 2"/>
    <property type="match status" value="1"/>
</dbReference>
<evidence type="ECO:0000256" key="7">
    <source>
        <dbReference type="ARBA" id="ARBA00023224"/>
    </source>
</evidence>
<evidence type="ECO:0000256" key="8">
    <source>
        <dbReference type="RuleBase" id="RU000688"/>
    </source>
</evidence>
<accession>A0A315VWG8</accession>
<feature type="non-terminal residue" evidence="12">
    <location>
        <position position="1"/>
    </location>
</feature>
<dbReference type="AlphaFoldDB" id="A0A315VWG8"/>
<dbReference type="Gene3D" id="1.20.1070.10">
    <property type="entry name" value="Rhodopsin 7-helix transmembrane proteins"/>
    <property type="match status" value="1"/>
</dbReference>
<dbReference type="InterPro" id="IPR017452">
    <property type="entry name" value="GPCR_Rhodpsn_7TM"/>
</dbReference>
<dbReference type="SUPFAM" id="SSF81321">
    <property type="entry name" value="Family A G protein-coupled receptor-like"/>
    <property type="match status" value="1"/>
</dbReference>
<dbReference type="Proteomes" id="UP000250572">
    <property type="component" value="Unassembled WGS sequence"/>
</dbReference>
<evidence type="ECO:0000313" key="12">
    <source>
        <dbReference type="EMBL" id="PWA27665.1"/>
    </source>
</evidence>
<protein>
    <recommendedName>
        <fullName evidence="11">G-protein coupled receptors family 1 profile domain-containing protein</fullName>
    </recommendedName>
</protein>
<dbReference type="PROSITE" id="PS00237">
    <property type="entry name" value="G_PROTEIN_RECEP_F1_1"/>
    <property type="match status" value="1"/>
</dbReference>
<keyword evidence="13" id="KW-1185">Reference proteome</keyword>
<dbReference type="GO" id="GO:0004930">
    <property type="term" value="F:G protein-coupled receptor activity"/>
    <property type="evidence" value="ECO:0007669"/>
    <property type="project" value="UniProtKB-KW"/>
</dbReference>
<feature type="transmembrane region" description="Helical" evidence="10">
    <location>
        <begin position="79"/>
        <end position="104"/>
    </location>
</feature>
<feature type="region of interest" description="Disordered" evidence="9">
    <location>
        <begin position="377"/>
        <end position="407"/>
    </location>
</feature>
<organism evidence="12 13">
    <name type="scientific">Gambusia affinis</name>
    <name type="common">Western mosquitofish</name>
    <name type="synonym">Heterandria affinis</name>
    <dbReference type="NCBI Taxonomy" id="33528"/>
    <lineage>
        <taxon>Eukaryota</taxon>
        <taxon>Metazoa</taxon>
        <taxon>Chordata</taxon>
        <taxon>Craniata</taxon>
        <taxon>Vertebrata</taxon>
        <taxon>Euteleostomi</taxon>
        <taxon>Actinopterygii</taxon>
        <taxon>Neopterygii</taxon>
        <taxon>Teleostei</taxon>
        <taxon>Neoteleostei</taxon>
        <taxon>Acanthomorphata</taxon>
        <taxon>Ovalentaria</taxon>
        <taxon>Atherinomorphae</taxon>
        <taxon>Cyprinodontiformes</taxon>
        <taxon>Poeciliidae</taxon>
        <taxon>Poeciliinae</taxon>
        <taxon>Gambusia</taxon>
    </lineage>
</organism>
<evidence type="ECO:0000256" key="2">
    <source>
        <dbReference type="ARBA" id="ARBA00022692"/>
    </source>
</evidence>
<gene>
    <name evidence="12" type="ORF">CCH79_00000613</name>
</gene>
<keyword evidence="5 10" id="KW-0472">Membrane</keyword>
<evidence type="ECO:0000256" key="5">
    <source>
        <dbReference type="ARBA" id="ARBA00023136"/>
    </source>
</evidence>
<keyword evidence="2 8" id="KW-0812">Transmembrane</keyword>
<reference evidence="12 13" key="1">
    <citation type="journal article" date="2018" name="G3 (Bethesda)">
        <title>A High-Quality Reference Genome for the Invasive Mosquitofish Gambusia affinis Using a Chicago Library.</title>
        <authorList>
            <person name="Hoffberg S.L."/>
            <person name="Troendle N.J."/>
            <person name="Glenn T.C."/>
            <person name="Mahmud O."/>
            <person name="Louha S."/>
            <person name="Chalopin D."/>
            <person name="Bennetzen J.L."/>
            <person name="Mauricio R."/>
        </authorList>
    </citation>
    <scope>NUCLEOTIDE SEQUENCE [LARGE SCALE GENOMIC DNA]</scope>
    <source>
        <strain evidence="12">NE01/NJP1002.9</strain>
        <tissue evidence="12">Muscle</tissue>
    </source>
</reference>
<evidence type="ECO:0000256" key="10">
    <source>
        <dbReference type="SAM" id="Phobius"/>
    </source>
</evidence>
<feature type="compositionally biased region" description="Polar residues" evidence="9">
    <location>
        <begin position="377"/>
        <end position="387"/>
    </location>
</feature>
<sequence length="448" mass="51643">EGPQIQERVKTQSGRHSLDLNFEHRSCRTDRTEIRAQKHNKGKEETCSTGFLCSLEDMTLNTSINTNDCSVASNDLYKFYAAVMIVIFILALPLNASVLHLFIFKLKFWKSNSNNIFLFNLVLADILLLICLPIKAHNFIDGNRRSQTDVICKAMLFMLFLNRGASIAFLTVISIDRYYNVVHPGRKNLLKVLKKSPYISIFIWVLLLPLTIPTMMRSFDCCNSLDIDKTNGPGNKTSWREPEDVAREVVFFTQIFIPFIILVYCTVRIVNRLKKKSVGDKTKLRRAVLLVTTVMVVFSFCFLPCAIARMVLLIFRVNAELENFEITAEVVFDGLMVLSYLDCLLDPLIYCFCSTKFKALYVSNYLSFCVKEPPEQISSMGNTTQPARNKRDSSLQETDVKCEASESDVKFRRKRNRQRSEHRHRLQSRRQAESRISSLFVVYQQTFM</sequence>
<feature type="transmembrane region" description="Helical" evidence="10">
    <location>
        <begin position="156"/>
        <end position="175"/>
    </location>
</feature>
<keyword evidence="4 8" id="KW-0297">G-protein coupled receptor</keyword>
<dbReference type="InterPro" id="IPR051893">
    <property type="entry name" value="HCARs"/>
</dbReference>
<evidence type="ECO:0000256" key="3">
    <source>
        <dbReference type="ARBA" id="ARBA00022989"/>
    </source>
</evidence>
<keyword evidence="3 10" id="KW-1133">Transmembrane helix</keyword>
<keyword evidence="7 8" id="KW-0807">Transducer</keyword>
<comment type="caution">
    <text evidence="12">The sequence shown here is derived from an EMBL/GenBank/DDBJ whole genome shotgun (WGS) entry which is preliminary data.</text>
</comment>
<dbReference type="InterPro" id="IPR000276">
    <property type="entry name" value="GPCR_Rhodpsn"/>
</dbReference>
<keyword evidence="6 8" id="KW-0675">Receptor</keyword>
<dbReference type="STRING" id="33528.ENSGAFP00000009092"/>
<evidence type="ECO:0000256" key="4">
    <source>
        <dbReference type="ARBA" id="ARBA00023040"/>
    </source>
</evidence>
<name>A0A315VWG8_GAMAF</name>
<dbReference type="PANTHER" id="PTHR46048:SF11">
    <property type="entry name" value="12-(S)-HYDROXY-5,8,10,14-EICOSATETRAENOIC ACID RECEPTOR"/>
    <property type="match status" value="1"/>
</dbReference>
<dbReference type="GO" id="GO:0016020">
    <property type="term" value="C:membrane"/>
    <property type="evidence" value="ECO:0007669"/>
    <property type="project" value="UniProtKB-SubCell"/>
</dbReference>
<feature type="compositionally biased region" description="Basic and acidic residues" evidence="9">
    <location>
        <begin position="389"/>
        <end position="407"/>
    </location>
</feature>
<dbReference type="EMBL" id="NHOQ01001000">
    <property type="protein sequence ID" value="PWA27665.1"/>
    <property type="molecule type" value="Genomic_DNA"/>
</dbReference>
<dbReference type="Pfam" id="PF00001">
    <property type="entry name" value="7tm_1"/>
    <property type="match status" value="1"/>
</dbReference>
<feature type="transmembrane region" description="Helical" evidence="10">
    <location>
        <begin position="288"/>
        <end position="315"/>
    </location>
</feature>
<evidence type="ECO:0000256" key="1">
    <source>
        <dbReference type="ARBA" id="ARBA00004141"/>
    </source>
</evidence>
<feature type="transmembrane region" description="Helical" evidence="10">
    <location>
        <begin position="249"/>
        <end position="267"/>
    </location>
</feature>
<comment type="similarity">
    <text evidence="8">Belongs to the G-protein coupled receptor 1 family.</text>
</comment>
<evidence type="ECO:0000256" key="9">
    <source>
        <dbReference type="SAM" id="MobiDB-lite"/>
    </source>
</evidence>